<dbReference type="AlphaFoldDB" id="A0A9Q9B026"/>
<evidence type="ECO:0000256" key="1">
    <source>
        <dbReference type="SAM" id="MobiDB-lite"/>
    </source>
</evidence>
<evidence type="ECO:0000313" key="2">
    <source>
        <dbReference type="EMBL" id="USW53816.1"/>
    </source>
</evidence>
<evidence type="ECO:0000313" key="3">
    <source>
        <dbReference type="Proteomes" id="UP001056384"/>
    </source>
</evidence>
<gene>
    <name evidence="2" type="ORF">Slin15195_G071350</name>
</gene>
<sequence>MDNGVLDADLTGTGRPRQCEKDDEGLEDTRLGHIRTTGDASTVGSEKLVKVQAMIEMFVKASDVGLPDEIEPLDI</sequence>
<organism evidence="2 3">
    <name type="scientific">Septoria linicola</name>
    <dbReference type="NCBI Taxonomy" id="215465"/>
    <lineage>
        <taxon>Eukaryota</taxon>
        <taxon>Fungi</taxon>
        <taxon>Dikarya</taxon>
        <taxon>Ascomycota</taxon>
        <taxon>Pezizomycotina</taxon>
        <taxon>Dothideomycetes</taxon>
        <taxon>Dothideomycetidae</taxon>
        <taxon>Mycosphaerellales</taxon>
        <taxon>Mycosphaerellaceae</taxon>
        <taxon>Septoria</taxon>
    </lineage>
</organism>
<reference evidence="2" key="1">
    <citation type="submission" date="2022-06" db="EMBL/GenBank/DDBJ databases">
        <title>Complete genome sequences of two strains of the flax pathogen Septoria linicola.</title>
        <authorList>
            <person name="Lapalu N."/>
            <person name="Simon A."/>
            <person name="Demenou B."/>
            <person name="Paumier D."/>
            <person name="Guillot M.-P."/>
            <person name="Gout L."/>
            <person name="Valade R."/>
        </authorList>
    </citation>
    <scope>NUCLEOTIDE SEQUENCE</scope>
    <source>
        <strain evidence="2">SE15195</strain>
    </source>
</reference>
<name>A0A9Q9B026_9PEZI</name>
<proteinExistence type="predicted"/>
<dbReference type="EMBL" id="CP099422">
    <property type="protein sequence ID" value="USW53816.1"/>
    <property type="molecule type" value="Genomic_DNA"/>
</dbReference>
<dbReference type="OrthoDB" id="3643293at2759"/>
<feature type="region of interest" description="Disordered" evidence="1">
    <location>
        <begin position="1"/>
        <end position="25"/>
    </location>
</feature>
<dbReference type="Proteomes" id="UP001056384">
    <property type="component" value="Chromosome 5"/>
</dbReference>
<protein>
    <submittedName>
        <fullName evidence="2">Uncharacterized protein</fullName>
    </submittedName>
</protein>
<keyword evidence="3" id="KW-1185">Reference proteome</keyword>
<accession>A0A9Q9B026</accession>